<organism evidence="2 3">
    <name type="scientific">Argiope bruennichi</name>
    <name type="common">Wasp spider</name>
    <name type="synonym">Aranea bruennichi</name>
    <dbReference type="NCBI Taxonomy" id="94029"/>
    <lineage>
        <taxon>Eukaryota</taxon>
        <taxon>Metazoa</taxon>
        <taxon>Ecdysozoa</taxon>
        <taxon>Arthropoda</taxon>
        <taxon>Chelicerata</taxon>
        <taxon>Arachnida</taxon>
        <taxon>Araneae</taxon>
        <taxon>Araneomorphae</taxon>
        <taxon>Entelegynae</taxon>
        <taxon>Araneoidea</taxon>
        <taxon>Araneidae</taxon>
        <taxon>Argiope</taxon>
    </lineage>
</organism>
<accession>A0A8T0E468</accession>
<proteinExistence type="predicted"/>
<dbReference type="AlphaFoldDB" id="A0A8T0E468"/>
<dbReference type="EMBL" id="JABXBU010002231">
    <property type="protein sequence ID" value="KAF8764250.1"/>
    <property type="molecule type" value="Genomic_DNA"/>
</dbReference>
<evidence type="ECO:0000313" key="2">
    <source>
        <dbReference type="EMBL" id="KAF8764250.1"/>
    </source>
</evidence>
<gene>
    <name evidence="2" type="ORF">HNY73_022343</name>
</gene>
<reference evidence="2" key="1">
    <citation type="journal article" date="2020" name="bioRxiv">
        <title>Chromosome-level reference genome of the European wasp spider Argiope bruennichi: a resource for studies on range expansion and evolutionary adaptation.</title>
        <authorList>
            <person name="Sheffer M.M."/>
            <person name="Hoppe A."/>
            <person name="Krehenwinkel H."/>
            <person name="Uhl G."/>
            <person name="Kuss A.W."/>
            <person name="Jensen L."/>
            <person name="Jensen C."/>
            <person name="Gillespie R.G."/>
            <person name="Hoff K.J."/>
            <person name="Prost S."/>
        </authorList>
    </citation>
    <scope>NUCLEOTIDE SEQUENCE</scope>
</reference>
<feature type="compositionally biased region" description="Basic and acidic residues" evidence="1">
    <location>
        <begin position="73"/>
        <end position="87"/>
    </location>
</feature>
<feature type="region of interest" description="Disordered" evidence="1">
    <location>
        <begin position="67"/>
        <end position="87"/>
    </location>
</feature>
<sequence length="87" mass="9872">MALRTTTKQLATDFKNENKPVLRKAKNIIHCCRSTDVDSRDLSKGFLTQELLLLMALLSLSKSSRQNGILGKNDFEKPRPPREKTTI</sequence>
<keyword evidence="3" id="KW-1185">Reference proteome</keyword>
<comment type="caution">
    <text evidence="2">The sequence shown here is derived from an EMBL/GenBank/DDBJ whole genome shotgun (WGS) entry which is preliminary data.</text>
</comment>
<name>A0A8T0E468_ARGBR</name>
<dbReference type="Proteomes" id="UP000807504">
    <property type="component" value="Unassembled WGS sequence"/>
</dbReference>
<evidence type="ECO:0000256" key="1">
    <source>
        <dbReference type="SAM" id="MobiDB-lite"/>
    </source>
</evidence>
<reference evidence="2" key="2">
    <citation type="submission" date="2020-06" db="EMBL/GenBank/DDBJ databases">
        <authorList>
            <person name="Sheffer M."/>
        </authorList>
    </citation>
    <scope>NUCLEOTIDE SEQUENCE</scope>
</reference>
<protein>
    <submittedName>
        <fullName evidence="2">Uncharacterized protein</fullName>
    </submittedName>
</protein>
<evidence type="ECO:0000313" key="3">
    <source>
        <dbReference type="Proteomes" id="UP000807504"/>
    </source>
</evidence>